<accession>A0A8J4T4N2</accession>
<sequence>MAVKTSPSATLTLTLDSSLGMQPPLQQGCAGTGPLNLAWLAGDYHLRTPGCHHSLKGRHGAQFRVQKSAERVTYKRGHGMHPLVLKTCRLTPLETDTGELC</sequence>
<evidence type="ECO:0000313" key="2">
    <source>
        <dbReference type="Proteomes" id="UP000727407"/>
    </source>
</evidence>
<dbReference type="Proteomes" id="UP000727407">
    <property type="component" value="Unassembled WGS sequence"/>
</dbReference>
<dbReference type="EMBL" id="QNUK01000859">
    <property type="protein sequence ID" value="KAF5889136.1"/>
    <property type="molecule type" value="Genomic_DNA"/>
</dbReference>
<gene>
    <name evidence="1" type="ORF">DAT39_021163</name>
</gene>
<proteinExistence type="predicted"/>
<comment type="caution">
    <text evidence="1">The sequence shown here is derived from an EMBL/GenBank/DDBJ whole genome shotgun (WGS) entry which is preliminary data.</text>
</comment>
<organism evidence="1 2">
    <name type="scientific">Clarias magur</name>
    <name type="common">Asian catfish</name>
    <name type="synonym">Macropteronotus magur</name>
    <dbReference type="NCBI Taxonomy" id="1594786"/>
    <lineage>
        <taxon>Eukaryota</taxon>
        <taxon>Metazoa</taxon>
        <taxon>Chordata</taxon>
        <taxon>Craniata</taxon>
        <taxon>Vertebrata</taxon>
        <taxon>Euteleostomi</taxon>
        <taxon>Actinopterygii</taxon>
        <taxon>Neopterygii</taxon>
        <taxon>Teleostei</taxon>
        <taxon>Ostariophysi</taxon>
        <taxon>Siluriformes</taxon>
        <taxon>Clariidae</taxon>
        <taxon>Clarias</taxon>
    </lineage>
</organism>
<name>A0A8J4T4N2_CLAMG</name>
<protein>
    <submittedName>
        <fullName evidence="1">Uncharacterized protein</fullName>
    </submittedName>
</protein>
<evidence type="ECO:0000313" key="1">
    <source>
        <dbReference type="EMBL" id="KAF5889136.1"/>
    </source>
</evidence>
<keyword evidence="2" id="KW-1185">Reference proteome</keyword>
<dbReference type="AlphaFoldDB" id="A0A8J4T4N2"/>
<reference evidence="1" key="1">
    <citation type="submission" date="2020-07" db="EMBL/GenBank/DDBJ databases">
        <title>Clarias magur genome sequencing, assembly and annotation.</title>
        <authorList>
            <person name="Kushwaha B."/>
            <person name="Kumar R."/>
            <person name="Das P."/>
            <person name="Joshi C.G."/>
            <person name="Kumar D."/>
            <person name="Nagpure N.S."/>
            <person name="Pandey M."/>
            <person name="Agarwal S."/>
            <person name="Srivastava S."/>
            <person name="Singh M."/>
            <person name="Sahoo L."/>
            <person name="Jayasankar P."/>
            <person name="Meher P.K."/>
            <person name="Koringa P.G."/>
            <person name="Iquebal M.A."/>
            <person name="Das S.P."/>
            <person name="Bit A."/>
            <person name="Patnaik S."/>
            <person name="Patel N."/>
            <person name="Shah T.M."/>
            <person name="Hinsu A."/>
            <person name="Jena J.K."/>
        </authorList>
    </citation>
    <scope>NUCLEOTIDE SEQUENCE</scope>
    <source>
        <strain evidence="1">CIFAMagur01</strain>
        <tissue evidence="1">Testis</tissue>
    </source>
</reference>